<organism evidence="2 3">
    <name type="scientific">Natrinema versiforme JCM 10478</name>
    <dbReference type="NCBI Taxonomy" id="1227496"/>
    <lineage>
        <taxon>Archaea</taxon>
        <taxon>Methanobacteriati</taxon>
        <taxon>Methanobacteriota</taxon>
        <taxon>Stenosarchaea group</taxon>
        <taxon>Halobacteria</taxon>
        <taxon>Halobacteriales</taxon>
        <taxon>Natrialbaceae</taxon>
        <taxon>Natrinema</taxon>
    </lineage>
</organism>
<feature type="compositionally biased region" description="Polar residues" evidence="1">
    <location>
        <begin position="42"/>
        <end position="51"/>
    </location>
</feature>
<evidence type="ECO:0000313" key="2">
    <source>
        <dbReference type="EMBL" id="ELY69337.1"/>
    </source>
</evidence>
<keyword evidence="3" id="KW-1185">Reference proteome</keyword>
<proteinExistence type="predicted"/>
<dbReference type="Proteomes" id="UP000011632">
    <property type="component" value="Unassembled WGS sequence"/>
</dbReference>
<feature type="compositionally biased region" description="Basic and acidic residues" evidence="1">
    <location>
        <begin position="52"/>
        <end position="61"/>
    </location>
</feature>
<protein>
    <submittedName>
        <fullName evidence="2">Uncharacterized protein</fullName>
    </submittedName>
</protein>
<dbReference type="EMBL" id="AOID01000016">
    <property type="protein sequence ID" value="ELY69337.1"/>
    <property type="molecule type" value="Genomic_DNA"/>
</dbReference>
<evidence type="ECO:0000313" key="3">
    <source>
        <dbReference type="Proteomes" id="UP000011632"/>
    </source>
</evidence>
<evidence type="ECO:0000256" key="1">
    <source>
        <dbReference type="SAM" id="MobiDB-lite"/>
    </source>
</evidence>
<sequence>MIIDPNRPGSARVLVPPRGQAPKFGREFGKRFLGWGLEFESTCSTPSTKARSVSEEQRDTTPKSTLEAD</sequence>
<comment type="caution">
    <text evidence="2">The sequence shown here is derived from an EMBL/GenBank/DDBJ whole genome shotgun (WGS) entry which is preliminary data.</text>
</comment>
<gene>
    <name evidence="2" type="ORF">C489_05268</name>
</gene>
<feature type="region of interest" description="Disordered" evidence="1">
    <location>
        <begin position="42"/>
        <end position="69"/>
    </location>
</feature>
<accession>L9Y6I1</accession>
<dbReference type="AlphaFoldDB" id="L9Y6I1"/>
<dbReference type="PATRIC" id="fig|1227496.3.peg.1063"/>
<name>L9Y6I1_9EURY</name>
<reference evidence="2 3" key="1">
    <citation type="journal article" date="2014" name="PLoS Genet.">
        <title>Phylogenetically driven sequencing of extremely halophilic archaea reveals strategies for static and dynamic osmo-response.</title>
        <authorList>
            <person name="Becker E.A."/>
            <person name="Seitzer P.M."/>
            <person name="Tritt A."/>
            <person name="Larsen D."/>
            <person name="Krusor M."/>
            <person name="Yao A.I."/>
            <person name="Wu D."/>
            <person name="Madern D."/>
            <person name="Eisen J.A."/>
            <person name="Darling A.E."/>
            <person name="Facciotti M.T."/>
        </authorList>
    </citation>
    <scope>NUCLEOTIDE SEQUENCE [LARGE SCALE GENOMIC DNA]</scope>
    <source>
        <strain evidence="2 3">JCM 10478</strain>
    </source>
</reference>